<name>A0AAF0U7D9_SOLVR</name>
<gene>
    <name evidence="2" type="ORF">MTR67_034223</name>
</gene>
<protein>
    <recommendedName>
        <fullName evidence="1">Integrase zinc-binding domain-containing protein</fullName>
    </recommendedName>
</protein>
<dbReference type="InterPro" id="IPR041588">
    <property type="entry name" value="Integrase_H2C2"/>
</dbReference>
<keyword evidence="3" id="KW-1185">Reference proteome</keyword>
<dbReference type="Gene3D" id="1.10.340.70">
    <property type="match status" value="1"/>
</dbReference>
<organism evidence="2 3">
    <name type="scientific">Solanum verrucosum</name>
    <dbReference type="NCBI Taxonomy" id="315347"/>
    <lineage>
        <taxon>Eukaryota</taxon>
        <taxon>Viridiplantae</taxon>
        <taxon>Streptophyta</taxon>
        <taxon>Embryophyta</taxon>
        <taxon>Tracheophyta</taxon>
        <taxon>Spermatophyta</taxon>
        <taxon>Magnoliopsida</taxon>
        <taxon>eudicotyledons</taxon>
        <taxon>Gunneridae</taxon>
        <taxon>Pentapetalae</taxon>
        <taxon>asterids</taxon>
        <taxon>lamiids</taxon>
        <taxon>Solanales</taxon>
        <taxon>Solanaceae</taxon>
        <taxon>Solanoideae</taxon>
        <taxon>Solaneae</taxon>
        <taxon>Solanum</taxon>
    </lineage>
</organism>
<accession>A0AAF0U7D9</accession>
<dbReference type="Proteomes" id="UP001234989">
    <property type="component" value="Chromosome 8"/>
</dbReference>
<evidence type="ECO:0000313" key="3">
    <source>
        <dbReference type="Proteomes" id="UP001234989"/>
    </source>
</evidence>
<feature type="domain" description="Integrase zinc-binding" evidence="1">
    <location>
        <begin position="29"/>
        <end position="83"/>
    </location>
</feature>
<evidence type="ECO:0000259" key="1">
    <source>
        <dbReference type="Pfam" id="PF17921"/>
    </source>
</evidence>
<evidence type="ECO:0000313" key="2">
    <source>
        <dbReference type="EMBL" id="WMV40838.1"/>
    </source>
</evidence>
<dbReference type="EMBL" id="CP133619">
    <property type="protein sequence ID" value="WMV40838.1"/>
    <property type="molecule type" value="Genomic_DNA"/>
</dbReference>
<dbReference type="AlphaFoldDB" id="A0AAF0U7D9"/>
<dbReference type="InterPro" id="IPR052160">
    <property type="entry name" value="Gypsy_RT_Integrase-like"/>
</dbReference>
<reference evidence="2" key="1">
    <citation type="submission" date="2023-08" db="EMBL/GenBank/DDBJ databases">
        <title>A de novo genome assembly of Solanum verrucosum Schlechtendal, a Mexican diploid species geographically isolated from the other diploid A-genome species in potato relatives.</title>
        <authorList>
            <person name="Hosaka K."/>
        </authorList>
    </citation>
    <scope>NUCLEOTIDE SEQUENCE</scope>
    <source>
        <tissue evidence="2">Young leaves</tissue>
    </source>
</reference>
<dbReference type="PANTHER" id="PTHR47266">
    <property type="entry name" value="ENDONUCLEASE-RELATED"/>
    <property type="match status" value="1"/>
</dbReference>
<proteinExistence type="predicted"/>
<dbReference type="Pfam" id="PF17921">
    <property type="entry name" value="Integrase_H2C2"/>
    <property type="match status" value="1"/>
</dbReference>
<sequence length="224" mass="26212">MRGGFKEVVLDSDGVLRIGGSICMPKVGELIRLILDEAHCSRYSTHPGEEKMYHDLSQHKWWHGMKRYIEDFVSRCLTCQQVKCEHQLPEGFGCSYRNFAIFICCDFYEFQVKETSNWCFDGSIESKMLILVNLHIWFVYMGFRVNLEGPIRDLEIANFFCFYYWCQFSAFEELVTAFAERNYGDPYICGGSTTFMEVQDVDLRVRNSLVTFVESRFIKSCIRG</sequence>